<evidence type="ECO:0000313" key="2">
    <source>
        <dbReference type="EMBL" id="PLW07151.1"/>
    </source>
</evidence>
<sequence>MSTRSNKPELAGFLPAPTRSKRSSSVGGKSQQPEAADDHEERNSASSPSAGSHGLRSPSLNLLGQYPDTPQIAGYTGPQQRREDKALGERAHIALEQSVEAQTKGATEELKVLLNSTQETQKSLQKLIPRKEVEEYVKGWNPWK</sequence>
<feature type="region of interest" description="Disordered" evidence="1">
    <location>
        <begin position="1"/>
        <end position="86"/>
    </location>
</feature>
<dbReference type="OrthoDB" id="2508363at2759"/>
<protein>
    <submittedName>
        <fullName evidence="2">Uncharacterized protein</fullName>
    </submittedName>
</protein>
<evidence type="ECO:0000313" key="3">
    <source>
        <dbReference type="Proteomes" id="UP000235388"/>
    </source>
</evidence>
<reference evidence="2 3" key="1">
    <citation type="submission" date="2017-11" db="EMBL/GenBank/DDBJ databases">
        <title>De novo assembly and phasing of dikaryotic genomes from two isolates of Puccinia coronata f. sp. avenae, the causal agent of oat crown rust.</title>
        <authorList>
            <person name="Miller M.E."/>
            <person name="Zhang Y."/>
            <person name="Omidvar V."/>
            <person name="Sperschneider J."/>
            <person name="Schwessinger B."/>
            <person name="Raley C."/>
            <person name="Palmer J.M."/>
            <person name="Garnica D."/>
            <person name="Upadhyaya N."/>
            <person name="Rathjen J."/>
            <person name="Taylor J.M."/>
            <person name="Park R.F."/>
            <person name="Dodds P.N."/>
            <person name="Hirsch C.D."/>
            <person name="Kianian S.F."/>
            <person name="Figueroa M."/>
        </authorList>
    </citation>
    <scope>NUCLEOTIDE SEQUENCE [LARGE SCALE GENOMIC DNA]</scope>
    <source>
        <strain evidence="2">12NC29</strain>
    </source>
</reference>
<proteinExistence type="predicted"/>
<feature type="non-terminal residue" evidence="2">
    <location>
        <position position="144"/>
    </location>
</feature>
<dbReference type="EMBL" id="PGCJ01001251">
    <property type="protein sequence ID" value="PLW07151.1"/>
    <property type="molecule type" value="Genomic_DNA"/>
</dbReference>
<organism evidence="2 3">
    <name type="scientific">Puccinia coronata f. sp. avenae</name>
    <dbReference type="NCBI Taxonomy" id="200324"/>
    <lineage>
        <taxon>Eukaryota</taxon>
        <taxon>Fungi</taxon>
        <taxon>Dikarya</taxon>
        <taxon>Basidiomycota</taxon>
        <taxon>Pucciniomycotina</taxon>
        <taxon>Pucciniomycetes</taxon>
        <taxon>Pucciniales</taxon>
        <taxon>Pucciniaceae</taxon>
        <taxon>Puccinia</taxon>
    </lineage>
</organism>
<accession>A0A2N5S1M9</accession>
<dbReference type="AlphaFoldDB" id="A0A2N5S1M9"/>
<gene>
    <name evidence="2" type="ORF">PCANC_24787</name>
</gene>
<evidence type="ECO:0000256" key="1">
    <source>
        <dbReference type="SAM" id="MobiDB-lite"/>
    </source>
</evidence>
<keyword evidence="3" id="KW-1185">Reference proteome</keyword>
<dbReference type="Proteomes" id="UP000235388">
    <property type="component" value="Unassembled WGS sequence"/>
</dbReference>
<comment type="caution">
    <text evidence="2">The sequence shown here is derived from an EMBL/GenBank/DDBJ whole genome shotgun (WGS) entry which is preliminary data.</text>
</comment>
<name>A0A2N5S1M9_9BASI</name>
<feature type="compositionally biased region" description="Low complexity" evidence="1">
    <location>
        <begin position="23"/>
        <end position="32"/>
    </location>
</feature>